<dbReference type="SUPFAM" id="SSF52042">
    <property type="entry name" value="Ribosomal protein L32e"/>
    <property type="match status" value="1"/>
</dbReference>
<dbReference type="PANTHER" id="PTHR23413:SF1">
    <property type="entry name" value="RIBOSOMAL PROTEIN L32"/>
    <property type="match status" value="1"/>
</dbReference>
<evidence type="ECO:0000313" key="5">
    <source>
        <dbReference type="Proteomes" id="UP000785679"/>
    </source>
</evidence>
<dbReference type="Pfam" id="PF01655">
    <property type="entry name" value="Ribosomal_L32e"/>
    <property type="match status" value="1"/>
</dbReference>
<accession>A0A8J8ND37</accession>
<keyword evidence="2" id="KW-0689">Ribosomal protein</keyword>
<evidence type="ECO:0000256" key="1">
    <source>
        <dbReference type="ARBA" id="ARBA00008431"/>
    </source>
</evidence>
<organism evidence="4 5">
    <name type="scientific">Halteria grandinella</name>
    <dbReference type="NCBI Taxonomy" id="5974"/>
    <lineage>
        <taxon>Eukaryota</taxon>
        <taxon>Sar</taxon>
        <taxon>Alveolata</taxon>
        <taxon>Ciliophora</taxon>
        <taxon>Intramacronucleata</taxon>
        <taxon>Spirotrichea</taxon>
        <taxon>Stichotrichia</taxon>
        <taxon>Sporadotrichida</taxon>
        <taxon>Halteriidae</taxon>
        <taxon>Halteria</taxon>
    </lineage>
</organism>
<dbReference type="EMBL" id="RRYP01021627">
    <property type="protein sequence ID" value="TNV72613.1"/>
    <property type="molecule type" value="Genomic_DNA"/>
</dbReference>
<proteinExistence type="inferred from homology"/>
<dbReference type="GO" id="GO:0006412">
    <property type="term" value="P:translation"/>
    <property type="evidence" value="ECO:0007669"/>
    <property type="project" value="InterPro"/>
</dbReference>
<comment type="similarity">
    <text evidence="1">Belongs to the eukaryotic ribosomal protein eL32 family.</text>
</comment>
<protein>
    <recommendedName>
        <fullName evidence="6">60S ribosomal protein L32</fullName>
    </recommendedName>
</protein>
<keyword evidence="5" id="KW-1185">Reference proteome</keyword>
<evidence type="ECO:0000256" key="3">
    <source>
        <dbReference type="ARBA" id="ARBA00023274"/>
    </source>
</evidence>
<evidence type="ECO:0000313" key="4">
    <source>
        <dbReference type="EMBL" id="TNV72613.1"/>
    </source>
</evidence>
<dbReference type="InterPro" id="IPR001515">
    <property type="entry name" value="Ribosomal_eL32"/>
</dbReference>
<gene>
    <name evidence="4" type="ORF">FGO68_gene17584</name>
</gene>
<reference evidence="4" key="1">
    <citation type="submission" date="2019-06" db="EMBL/GenBank/DDBJ databases">
        <authorList>
            <person name="Zheng W."/>
        </authorList>
    </citation>
    <scope>NUCLEOTIDE SEQUENCE</scope>
    <source>
        <strain evidence="4">QDHG01</strain>
    </source>
</reference>
<dbReference type="PANTHER" id="PTHR23413">
    <property type="entry name" value="60S RIBOSOMAL PROTEIN L32 AND DNA-DIRECTED RNA POLYMERASE II, SUBUNIT N"/>
    <property type="match status" value="1"/>
</dbReference>
<dbReference type="OrthoDB" id="309450at2759"/>
<comment type="caution">
    <text evidence="4">The sequence shown here is derived from an EMBL/GenBank/DDBJ whole genome shotgun (WGS) entry which is preliminary data.</text>
</comment>
<evidence type="ECO:0000256" key="2">
    <source>
        <dbReference type="ARBA" id="ARBA00022980"/>
    </source>
</evidence>
<dbReference type="GO" id="GO:0003735">
    <property type="term" value="F:structural constituent of ribosome"/>
    <property type="evidence" value="ECO:0007669"/>
    <property type="project" value="InterPro"/>
</dbReference>
<evidence type="ECO:0008006" key="6">
    <source>
        <dbReference type="Google" id="ProtNLM"/>
    </source>
</evidence>
<name>A0A8J8ND37_HALGN</name>
<dbReference type="InterPro" id="IPR036351">
    <property type="entry name" value="Ribosomal_eL32_sf"/>
</dbReference>
<keyword evidence="3" id="KW-0687">Ribonucleoprotein</keyword>
<dbReference type="AlphaFoldDB" id="A0A8J8ND37"/>
<dbReference type="SMART" id="SM01393">
    <property type="entry name" value="Ribosomal_L32e"/>
    <property type="match status" value="1"/>
</dbReference>
<sequence length="134" mass="15162">MAVQPLNKTKIIKKQKNHPNRFASDKYNRVGASWRTPHGIDSRIRRKFRGNQALPTIGNGSAKKTRHTLANGFKKFLLRNAADLELLLMNNRVYAGEIATTVSAKTRKAIVQRAKELNVRLTNGQARLKKQSNE</sequence>
<dbReference type="Proteomes" id="UP000785679">
    <property type="component" value="Unassembled WGS sequence"/>
</dbReference>
<dbReference type="GO" id="GO:0022625">
    <property type="term" value="C:cytosolic large ribosomal subunit"/>
    <property type="evidence" value="ECO:0007669"/>
    <property type="project" value="TreeGrafter"/>
</dbReference>
<dbReference type="CDD" id="cd00513">
    <property type="entry name" value="Ribosomal_L32_L32e"/>
    <property type="match status" value="1"/>
</dbReference>